<name>A0ABU7JZ32_9NOCA</name>
<evidence type="ECO:0000313" key="4">
    <source>
        <dbReference type="EMBL" id="MEE2035269.1"/>
    </source>
</evidence>
<gene>
    <name evidence="4" type="ORF">Q8814_24715</name>
</gene>
<comment type="caution">
    <text evidence="4">The sequence shown here is derived from an EMBL/GenBank/DDBJ whole genome shotgun (WGS) entry which is preliminary data.</text>
</comment>
<dbReference type="InterPro" id="IPR051313">
    <property type="entry name" value="Bact_iron-sidero_bind"/>
</dbReference>
<protein>
    <submittedName>
        <fullName evidence="4">Iron-siderophore ABC transporter substrate-binding protein</fullName>
    </submittedName>
</protein>
<organism evidence="4 5">
    <name type="scientific">Rhodococcus chondri</name>
    <dbReference type="NCBI Taxonomy" id="3065941"/>
    <lineage>
        <taxon>Bacteria</taxon>
        <taxon>Bacillati</taxon>
        <taxon>Actinomycetota</taxon>
        <taxon>Actinomycetes</taxon>
        <taxon>Mycobacteriales</taxon>
        <taxon>Nocardiaceae</taxon>
        <taxon>Rhodococcus</taxon>
    </lineage>
</organism>
<dbReference type="PANTHER" id="PTHR30532:SF24">
    <property type="entry name" value="FERRIC ENTEROBACTIN-BINDING PERIPLASMIC PROTEIN FEPB"/>
    <property type="match status" value="1"/>
</dbReference>
<keyword evidence="1" id="KW-0813">Transport</keyword>
<proteinExistence type="predicted"/>
<keyword evidence="2 3" id="KW-0732">Signal</keyword>
<dbReference type="PROSITE" id="PS51257">
    <property type="entry name" value="PROKAR_LIPOPROTEIN"/>
    <property type="match status" value="1"/>
</dbReference>
<feature type="signal peptide" evidence="3">
    <location>
        <begin position="1"/>
        <end position="17"/>
    </location>
</feature>
<feature type="chain" id="PRO_5046552144" evidence="3">
    <location>
        <begin position="18"/>
        <end position="111"/>
    </location>
</feature>
<dbReference type="Proteomes" id="UP001331936">
    <property type="component" value="Unassembled WGS sequence"/>
</dbReference>
<keyword evidence="5" id="KW-1185">Reference proteome</keyword>
<dbReference type="Gene3D" id="3.40.50.1980">
    <property type="entry name" value="Nitrogenase molybdenum iron protein domain"/>
    <property type="match status" value="1"/>
</dbReference>
<reference evidence="4 5" key="1">
    <citation type="submission" date="2023-08" db="EMBL/GenBank/DDBJ databases">
        <authorList>
            <person name="Girao M."/>
            <person name="Carvalho M.F."/>
        </authorList>
    </citation>
    <scope>NUCLEOTIDE SEQUENCE [LARGE SCALE GENOMIC DNA]</scope>
    <source>
        <strain evidence="4 5">CC-R104</strain>
    </source>
</reference>
<dbReference type="EMBL" id="JAUZMZ010000267">
    <property type="protein sequence ID" value="MEE2035269.1"/>
    <property type="molecule type" value="Genomic_DNA"/>
</dbReference>
<evidence type="ECO:0000313" key="5">
    <source>
        <dbReference type="Proteomes" id="UP001331936"/>
    </source>
</evidence>
<evidence type="ECO:0000256" key="2">
    <source>
        <dbReference type="ARBA" id="ARBA00022729"/>
    </source>
</evidence>
<accession>A0ABU7JZ32</accession>
<dbReference type="SUPFAM" id="SSF53807">
    <property type="entry name" value="Helical backbone' metal receptor"/>
    <property type="match status" value="1"/>
</dbReference>
<evidence type="ECO:0000256" key="1">
    <source>
        <dbReference type="ARBA" id="ARBA00022448"/>
    </source>
</evidence>
<sequence>MKLRIAAVVAATALAVAACGSNGTDTVDDAESTGTGAFPATVDTMFGEVTIESRPERVAALGWGDADTALALGVEPVAAGDWLGCGGDGVGPWARGRYSRPPELIDTVEPS</sequence>
<evidence type="ECO:0000256" key="3">
    <source>
        <dbReference type="SAM" id="SignalP"/>
    </source>
</evidence>
<feature type="non-terminal residue" evidence="4">
    <location>
        <position position="111"/>
    </location>
</feature>
<dbReference type="PANTHER" id="PTHR30532">
    <property type="entry name" value="IRON III DICITRATE-BINDING PERIPLASMIC PROTEIN"/>
    <property type="match status" value="1"/>
</dbReference>